<feature type="domain" description="Lipoyl-binding" evidence="4">
    <location>
        <begin position="2"/>
        <end position="77"/>
    </location>
</feature>
<evidence type="ECO:0000256" key="3">
    <source>
        <dbReference type="SAM" id="MobiDB-lite"/>
    </source>
</evidence>
<dbReference type="SUPFAM" id="SSF51230">
    <property type="entry name" value="Single hybrid motif"/>
    <property type="match status" value="2"/>
</dbReference>
<dbReference type="InterPro" id="IPR045257">
    <property type="entry name" value="E2/Pdx1"/>
</dbReference>
<dbReference type="Proteomes" id="UP001073227">
    <property type="component" value="Unassembled WGS sequence"/>
</dbReference>
<keyword evidence="2" id="KW-0450">Lipoyl</keyword>
<dbReference type="PROSITE" id="PS00189">
    <property type="entry name" value="LIPOYL"/>
    <property type="match status" value="2"/>
</dbReference>
<keyword evidence="6" id="KW-1185">Reference proteome</keyword>
<reference evidence="5" key="1">
    <citation type="submission" date="2022-10" db="EMBL/GenBank/DDBJ databases">
        <title>Hoeflea sp. G2-23, isolated from marine algae.</title>
        <authorList>
            <person name="Kristyanto S."/>
            <person name="Kim J.M."/>
            <person name="Jeon C.O."/>
        </authorList>
    </citation>
    <scope>NUCLEOTIDE SEQUENCE</scope>
    <source>
        <strain evidence="5">G2-23</strain>
    </source>
</reference>
<proteinExistence type="predicted"/>
<dbReference type="PANTHER" id="PTHR23151:SF90">
    <property type="entry name" value="DIHYDROLIPOYLLYSINE-RESIDUE ACETYLTRANSFERASE COMPONENT OF PYRUVATE DEHYDROGENASE COMPLEX, MITOCHONDRIAL-RELATED"/>
    <property type="match status" value="1"/>
</dbReference>
<dbReference type="InterPro" id="IPR000089">
    <property type="entry name" value="Biotin_lipoyl"/>
</dbReference>
<dbReference type="CDD" id="cd06849">
    <property type="entry name" value="lipoyl_domain"/>
    <property type="match status" value="2"/>
</dbReference>
<dbReference type="Gene3D" id="2.40.50.100">
    <property type="match status" value="2"/>
</dbReference>
<dbReference type="InterPro" id="IPR011053">
    <property type="entry name" value="Single_hybrid_motif"/>
</dbReference>
<evidence type="ECO:0000313" key="6">
    <source>
        <dbReference type="Proteomes" id="UP001073227"/>
    </source>
</evidence>
<dbReference type="PROSITE" id="PS50968">
    <property type="entry name" value="BIOTINYL_LIPOYL"/>
    <property type="match status" value="2"/>
</dbReference>
<comment type="cofactor">
    <cofactor evidence="1">
        <name>(R)-lipoate</name>
        <dbReference type="ChEBI" id="CHEBI:83088"/>
    </cofactor>
</comment>
<name>A0ABT3Z9X5_9HYPH</name>
<evidence type="ECO:0000256" key="1">
    <source>
        <dbReference type="ARBA" id="ARBA00001938"/>
    </source>
</evidence>
<evidence type="ECO:0000313" key="5">
    <source>
        <dbReference type="EMBL" id="MCY0148586.1"/>
    </source>
</evidence>
<protein>
    <recommendedName>
        <fullName evidence="4">Lipoyl-binding domain-containing protein</fullName>
    </recommendedName>
</protein>
<evidence type="ECO:0000256" key="2">
    <source>
        <dbReference type="ARBA" id="ARBA00022823"/>
    </source>
</evidence>
<feature type="region of interest" description="Disordered" evidence="3">
    <location>
        <begin position="188"/>
        <end position="242"/>
    </location>
</feature>
<gene>
    <name evidence="5" type="ORF">OEG84_12935</name>
</gene>
<feature type="compositionally biased region" description="Low complexity" evidence="3">
    <location>
        <begin position="190"/>
        <end position="202"/>
    </location>
</feature>
<feature type="compositionally biased region" description="Basic and acidic residues" evidence="3">
    <location>
        <begin position="366"/>
        <end position="375"/>
    </location>
</feature>
<organism evidence="5 6">
    <name type="scientific">Hoeflea algicola</name>
    <dbReference type="NCBI Taxonomy" id="2983763"/>
    <lineage>
        <taxon>Bacteria</taxon>
        <taxon>Pseudomonadati</taxon>
        <taxon>Pseudomonadota</taxon>
        <taxon>Alphaproteobacteria</taxon>
        <taxon>Hyphomicrobiales</taxon>
        <taxon>Rhizobiaceae</taxon>
        <taxon>Hoeflea</taxon>
    </lineage>
</organism>
<dbReference type="EMBL" id="JAOVZR010000001">
    <property type="protein sequence ID" value="MCY0148586.1"/>
    <property type="molecule type" value="Genomic_DNA"/>
</dbReference>
<evidence type="ECO:0000259" key="4">
    <source>
        <dbReference type="PROSITE" id="PS50968"/>
    </source>
</evidence>
<feature type="compositionally biased region" description="Polar residues" evidence="3">
    <location>
        <begin position="217"/>
        <end position="235"/>
    </location>
</feature>
<dbReference type="PANTHER" id="PTHR23151">
    <property type="entry name" value="DIHYDROLIPOAMIDE ACETYL/SUCCINYL-TRANSFERASE-RELATED"/>
    <property type="match status" value="1"/>
</dbReference>
<sequence length="457" mass="47781">MPHEVIMPALGMAQDTGLIVSWLRQPGDAIKTGDALMEVETDKAVMEVEAQADGFLTSVTAAAGDHVPVGQVVALITDTAEASAATPQQPTASIVEPEGDLPEGKNIIMPALGMAQDTGLIVAWRKKAGDPVAATDVLFEVETDKSVMEVEAGHDGYLAAVLADAQQAVPVGSVIAIISTDKPAKAITRSAAPAPAEGAPSSKSETPEPGPAPLATVSASTPTRTVPPLSATSHADANGRILASPKTRRLALEQGLDLARLVTHGVPQPFHVADLETFRTLGAEPASAPQSPAPATSKPPVPLHIAARMAANGCDGFIAWMADDGNIDLQPQLLWLRFATAALRQATARENDQLVIETGTLGNTDGRFRDPDRSRLSQPDADNGDQPPSLVIRDLTGSPVISVTASIAHAPVLSIGREQDTYVISLDYHAGHFDEDQAIDFVTGFAERLGDPLHYLV</sequence>
<accession>A0ABT3Z9X5</accession>
<feature type="region of interest" description="Disordered" evidence="3">
    <location>
        <begin position="358"/>
        <end position="389"/>
    </location>
</feature>
<comment type="caution">
    <text evidence="5">The sequence shown here is derived from an EMBL/GenBank/DDBJ whole genome shotgun (WGS) entry which is preliminary data.</text>
</comment>
<dbReference type="RefSeq" id="WP_267654139.1">
    <property type="nucleotide sequence ID" value="NZ_JAOVZR010000001.1"/>
</dbReference>
<dbReference type="InterPro" id="IPR003016">
    <property type="entry name" value="2-oxoA_DH_lipoyl-BS"/>
</dbReference>
<dbReference type="Pfam" id="PF00364">
    <property type="entry name" value="Biotin_lipoyl"/>
    <property type="match status" value="2"/>
</dbReference>
<feature type="domain" description="Lipoyl-binding" evidence="4">
    <location>
        <begin position="104"/>
        <end position="179"/>
    </location>
</feature>